<feature type="region of interest" description="Disordered" evidence="2">
    <location>
        <begin position="1"/>
        <end position="25"/>
    </location>
</feature>
<proteinExistence type="predicted"/>
<feature type="coiled-coil region" evidence="1">
    <location>
        <begin position="205"/>
        <end position="246"/>
    </location>
</feature>
<evidence type="ECO:0000313" key="4">
    <source>
        <dbReference type="Proteomes" id="UP000507470"/>
    </source>
</evidence>
<organism evidence="3 4">
    <name type="scientific">Mytilus coruscus</name>
    <name type="common">Sea mussel</name>
    <dbReference type="NCBI Taxonomy" id="42192"/>
    <lineage>
        <taxon>Eukaryota</taxon>
        <taxon>Metazoa</taxon>
        <taxon>Spiralia</taxon>
        <taxon>Lophotrochozoa</taxon>
        <taxon>Mollusca</taxon>
        <taxon>Bivalvia</taxon>
        <taxon>Autobranchia</taxon>
        <taxon>Pteriomorphia</taxon>
        <taxon>Mytilida</taxon>
        <taxon>Mytiloidea</taxon>
        <taxon>Mytilidae</taxon>
        <taxon>Mytilinae</taxon>
        <taxon>Mytilus</taxon>
    </lineage>
</organism>
<accession>A0A6J8D382</accession>
<dbReference type="EMBL" id="CACVKT020006490">
    <property type="protein sequence ID" value="CAC5402346.1"/>
    <property type="molecule type" value="Genomic_DNA"/>
</dbReference>
<keyword evidence="4" id="KW-1185">Reference proteome</keyword>
<dbReference type="OrthoDB" id="6082704at2759"/>
<sequence>MSDTGDNDSLTDHNDIDLFNDPSQNIQNDVTDSQFNDEDMFNLIKTEFGQLDRKTFKHDLLQHTDLNDLKPIRTSLFDLVRKRDNTLTDTKLVERTNRDNGQSAGDKMAEDIFVIFQYLEGANNMSELRQCMSRSRRPTTVPDENDGLLTDIFNKLSNKARYTSKGTGNSVVISMLMEVKQMINDGLKPITAKVDKLSCNFENDIKLLKNSLRNKDNEIINLQTQISEYKQRITQLQADVKLKTQELKERDDELDRGKVQKKITDKIASRLDALDNRLKSQTVQKKTLYSDVAAEDQTVEPRNIPVIDTRTSRGSINTDTMDFPTNVHSSSRHNYIDFMTLNNDTNTHSADTDYQQARPIESLVSENDMSVFRGVVRRRTKRIVLYNVLADRPYELVNNAVKLYAEQKGVHVTFTKLLKRRENRGSPTFIMRVNMNEDDYKDKIENTENFWPNGVYCRDYIPYNNHQSES</sequence>
<gene>
    <name evidence="3" type="ORF">MCOR_36304</name>
</gene>
<dbReference type="AlphaFoldDB" id="A0A6J8D382"/>
<evidence type="ECO:0000256" key="1">
    <source>
        <dbReference type="SAM" id="Coils"/>
    </source>
</evidence>
<protein>
    <submittedName>
        <fullName evidence="3">Uncharacterized protein</fullName>
    </submittedName>
</protein>
<evidence type="ECO:0000313" key="3">
    <source>
        <dbReference type="EMBL" id="CAC5402346.1"/>
    </source>
</evidence>
<keyword evidence="1" id="KW-0175">Coiled coil</keyword>
<evidence type="ECO:0000256" key="2">
    <source>
        <dbReference type="SAM" id="MobiDB-lite"/>
    </source>
</evidence>
<reference evidence="3 4" key="1">
    <citation type="submission" date="2020-06" db="EMBL/GenBank/DDBJ databases">
        <authorList>
            <person name="Li R."/>
            <person name="Bekaert M."/>
        </authorList>
    </citation>
    <scope>NUCLEOTIDE SEQUENCE [LARGE SCALE GENOMIC DNA]</scope>
    <source>
        <strain evidence="4">wild</strain>
    </source>
</reference>
<dbReference type="Proteomes" id="UP000507470">
    <property type="component" value="Unassembled WGS sequence"/>
</dbReference>
<name>A0A6J8D382_MYTCO</name>